<evidence type="ECO:0000313" key="4">
    <source>
        <dbReference type="EMBL" id="QDU67013.1"/>
    </source>
</evidence>
<dbReference type="PANTHER" id="PTHR30329">
    <property type="entry name" value="STATOR ELEMENT OF FLAGELLAR MOTOR COMPLEX"/>
    <property type="match status" value="1"/>
</dbReference>
<dbReference type="PANTHER" id="PTHR30329:SF21">
    <property type="entry name" value="LIPOPROTEIN YIAD-RELATED"/>
    <property type="match status" value="1"/>
</dbReference>
<protein>
    <submittedName>
        <fullName evidence="4">Putative lipoprotein YiaD</fullName>
    </submittedName>
</protein>
<keyword evidence="5" id="KW-1185">Reference proteome</keyword>
<dbReference type="InterPro" id="IPR006665">
    <property type="entry name" value="OmpA-like"/>
</dbReference>
<dbReference type="Pfam" id="PF00691">
    <property type="entry name" value="OmpA"/>
    <property type="match status" value="1"/>
</dbReference>
<reference evidence="4 5" key="1">
    <citation type="submission" date="2019-02" db="EMBL/GenBank/DDBJ databases">
        <title>Deep-cultivation of Planctomycetes and their phenomic and genomic characterization uncovers novel biology.</title>
        <authorList>
            <person name="Wiegand S."/>
            <person name="Jogler M."/>
            <person name="Boedeker C."/>
            <person name="Pinto D."/>
            <person name="Vollmers J."/>
            <person name="Rivas-Marin E."/>
            <person name="Kohn T."/>
            <person name="Peeters S.H."/>
            <person name="Heuer A."/>
            <person name="Rast P."/>
            <person name="Oberbeckmann S."/>
            <person name="Bunk B."/>
            <person name="Jeske O."/>
            <person name="Meyerdierks A."/>
            <person name="Storesund J.E."/>
            <person name="Kallscheuer N."/>
            <person name="Luecker S."/>
            <person name="Lage O.M."/>
            <person name="Pohl T."/>
            <person name="Merkel B.J."/>
            <person name="Hornburger P."/>
            <person name="Mueller R.-W."/>
            <person name="Bruemmer F."/>
            <person name="Labrenz M."/>
            <person name="Spormann A.M."/>
            <person name="Op den Camp H."/>
            <person name="Overmann J."/>
            <person name="Amann R."/>
            <person name="Jetten M.S.M."/>
            <person name="Mascher T."/>
            <person name="Medema M.H."/>
            <person name="Devos D.P."/>
            <person name="Kaster A.-K."/>
            <person name="Ovreas L."/>
            <person name="Rohde M."/>
            <person name="Galperin M.Y."/>
            <person name="Jogler C."/>
        </authorList>
    </citation>
    <scope>NUCLEOTIDE SEQUENCE [LARGE SCALE GENOMIC DNA]</scope>
    <source>
        <strain evidence="4 5">Pla133</strain>
    </source>
</reference>
<evidence type="ECO:0000256" key="2">
    <source>
        <dbReference type="SAM" id="Coils"/>
    </source>
</evidence>
<keyword evidence="1" id="KW-0472">Membrane</keyword>
<dbReference type="Gene3D" id="3.30.1330.60">
    <property type="entry name" value="OmpA-like domain"/>
    <property type="match status" value="1"/>
</dbReference>
<feature type="coiled-coil region" evidence="2">
    <location>
        <begin position="53"/>
        <end position="112"/>
    </location>
</feature>
<dbReference type="InterPro" id="IPR036737">
    <property type="entry name" value="OmpA-like_sf"/>
</dbReference>
<keyword evidence="2" id="KW-0175">Coiled coil</keyword>
<dbReference type="Proteomes" id="UP000316921">
    <property type="component" value="Chromosome"/>
</dbReference>
<dbReference type="PROSITE" id="PS51123">
    <property type="entry name" value="OMPA_2"/>
    <property type="match status" value="1"/>
</dbReference>
<accession>A0A518BJ85</accession>
<dbReference type="GO" id="GO:0016020">
    <property type="term" value="C:membrane"/>
    <property type="evidence" value="ECO:0007669"/>
    <property type="project" value="UniProtKB-UniRule"/>
</dbReference>
<dbReference type="CDD" id="cd07185">
    <property type="entry name" value="OmpA_C-like"/>
    <property type="match status" value="1"/>
</dbReference>
<dbReference type="SUPFAM" id="SSF103088">
    <property type="entry name" value="OmpA-like"/>
    <property type="match status" value="1"/>
</dbReference>
<evidence type="ECO:0000259" key="3">
    <source>
        <dbReference type="PROSITE" id="PS51123"/>
    </source>
</evidence>
<sequence>MIGRSMISRGMDRFGRTLAAAAVLVGASTLGGCITQGEYDEQIRNAENFQLLYQDLLGYVDELEAELARERVETVTPTEAAVLIPLADGPDAAELEARKAALEARIAALDGGLGALTAIDVEGGYGFALAENIVFDSGRAELRDEGRELLVSLARQIAGEEFDTIWVRGHSDAMPVRRAETLERFPHGNLQLSAARAVEVAAAMIEEGGLPTAKVMVSGFGPTRPIADNGSAEGRAQNRRVEIFVIQAGEDADQRGGL</sequence>
<organism evidence="4 5">
    <name type="scientific">Engelhardtia mirabilis</name>
    <dbReference type="NCBI Taxonomy" id="2528011"/>
    <lineage>
        <taxon>Bacteria</taxon>
        <taxon>Pseudomonadati</taxon>
        <taxon>Planctomycetota</taxon>
        <taxon>Planctomycetia</taxon>
        <taxon>Planctomycetia incertae sedis</taxon>
        <taxon>Engelhardtia</taxon>
    </lineage>
</organism>
<dbReference type="AlphaFoldDB" id="A0A518BJ85"/>
<dbReference type="KEGG" id="pbap:Pla133_20900"/>
<feature type="domain" description="OmpA-like" evidence="3">
    <location>
        <begin position="122"/>
        <end position="249"/>
    </location>
</feature>
<evidence type="ECO:0000256" key="1">
    <source>
        <dbReference type="PROSITE-ProRule" id="PRU00473"/>
    </source>
</evidence>
<keyword evidence="4" id="KW-0449">Lipoprotein</keyword>
<name>A0A518BJ85_9BACT</name>
<gene>
    <name evidence="4" type="primary">yiaD_1</name>
    <name evidence="4" type="ORF">Pla133_20900</name>
</gene>
<dbReference type="PROSITE" id="PS51257">
    <property type="entry name" value="PROKAR_LIPOPROTEIN"/>
    <property type="match status" value="1"/>
</dbReference>
<proteinExistence type="predicted"/>
<dbReference type="EMBL" id="CP036287">
    <property type="protein sequence ID" value="QDU67013.1"/>
    <property type="molecule type" value="Genomic_DNA"/>
</dbReference>
<dbReference type="InterPro" id="IPR050330">
    <property type="entry name" value="Bact_OuterMem_StrucFunc"/>
</dbReference>
<evidence type="ECO:0000313" key="5">
    <source>
        <dbReference type="Proteomes" id="UP000316921"/>
    </source>
</evidence>